<evidence type="ECO:0000256" key="2">
    <source>
        <dbReference type="ARBA" id="ARBA00022448"/>
    </source>
</evidence>
<dbReference type="InterPro" id="IPR038379">
    <property type="entry name" value="SecE_sf"/>
</dbReference>
<dbReference type="InterPro" id="IPR001901">
    <property type="entry name" value="Translocase_SecE/Sec61-g"/>
</dbReference>
<keyword evidence="8 9" id="KW-0472">Membrane</keyword>
<keyword evidence="5 9" id="KW-0653">Protein transport</keyword>
<evidence type="ECO:0000256" key="6">
    <source>
        <dbReference type="ARBA" id="ARBA00022989"/>
    </source>
</evidence>
<evidence type="ECO:0000313" key="11">
    <source>
        <dbReference type="Proteomes" id="UP000037446"/>
    </source>
</evidence>
<reference evidence="10" key="1">
    <citation type="submission" date="2015-02" db="EMBL/GenBank/DDBJ databases">
        <authorList>
            <person name="Chooi Y.-H."/>
        </authorList>
    </citation>
    <scope>NUCLEOTIDE SEQUENCE [LARGE SCALE GENOMIC DNA]</scope>
    <source>
        <strain evidence="10">LAMA 915</strain>
    </source>
</reference>
<keyword evidence="6 9" id="KW-1133">Transmembrane helix</keyword>
<dbReference type="Pfam" id="PF00584">
    <property type="entry name" value="SecE"/>
    <property type="match status" value="1"/>
</dbReference>
<keyword evidence="2 9" id="KW-0813">Transport</keyword>
<dbReference type="EMBL" id="JYNE01000026">
    <property type="protein sequence ID" value="KNH01627.1"/>
    <property type="molecule type" value="Genomic_DNA"/>
</dbReference>
<dbReference type="GO" id="GO:0006605">
    <property type="term" value="P:protein targeting"/>
    <property type="evidence" value="ECO:0007669"/>
    <property type="project" value="UniProtKB-UniRule"/>
</dbReference>
<keyword evidence="4 9" id="KW-0812">Transmembrane</keyword>
<dbReference type="GO" id="GO:0009306">
    <property type="term" value="P:protein secretion"/>
    <property type="evidence" value="ECO:0007669"/>
    <property type="project" value="UniProtKB-UniRule"/>
</dbReference>
<evidence type="ECO:0000256" key="7">
    <source>
        <dbReference type="ARBA" id="ARBA00023010"/>
    </source>
</evidence>
<accession>A0A0L1KCP8</accession>
<comment type="subcellular location">
    <subcellularLocation>
        <location evidence="9">Cell membrane</location>
        <topology evidence="9">Single-pass membrane protein</topology>
    </subcellularLocation>
    <subcellularLocation>
        <location evidence="1">Membrane</location>
    </subcellularLocation>
</comment>
<evidence type="ECO:0000256" key="3">
    <source>
        <dbReference type="ARBA" id="ARBA00022475"/>
    </source>
</evidence>
<comment type="caution">
    <text evidence="10">The sequence shown here is derived from an EMBL/GenBank/DDBJ whole genome shotgun (WGS) entry which is preliminary data.</text>
</comment>
<comment type="similarity">
    <text evidence="9">Belongs to the SecE/SEC61-gamma family.</text>
</comment>
<keyword evidence="7 9" id="KW-0811">Translocation</keyword>
<dbReference type="PANTHER" id="PTHR33910:SF1">
    <property type="entry name" value="PROTEIN TRANSLOCASE SUBUNIT SECE"/>
    <property type="match status" value="1"/>
</dbReference>
<name>A0A0L1KCP8_9SPHN</name>
<feature type="transmembrane region" description="Helical" evidence="9">
    <location>
        <begin position="49"/>
        <end position="78"/>
    </location>
</feature>
<evidence type="ECO:0000256" key="8">
    <source>
        <dbReference type="ARBA" id="ARBA00023136"/>
    </source>
</evidence>
<dbReference type="AlphaFoldDB" id="A0A0L1KCP8"/>
<evidence type="ECO:0000256" key="1">
    <source>
        <dbReference type="ARBA" id="ARBA00004370"/>
    </source>
</evidence>
<dbReference type="PATRIC" id="fig|1306953.7.peg.771"/>
<gene>
    <name evidence="9" type="primary">secE</name>
    <name evidence="10" type="ORF">J121_761</name>
</gene>
<sequence>MAEGGTIFTRETWNMADQKKTSPAEFLRQVQTEGRKVVWPTREETVRTAIFVFILTVILSLFFLGIDSLFSAVVRWLLTLA</sequence>
<dbReference type="Gene3D" id="1.20.5.1030">
    <property type="entry name" value="Preprotein translocase secy subunit"/>
    <property type="match status" value="1"/>
</dbReference>
<evidence type="ECO:0000313" key="10">
    <source>
        <dbReference type="EMBL" id="KNH01627.1"/>
    </source>
</evidence>
<dbReference type="GO" id="GO:0043952">
    <property type="term" value="P:protein transport by the Sec complex"/>
    <property type="evidence" value="ECO:0007669"/>
    <property type="project" value="UniProtKB-UniRule"/>
</dbReference>
<evidence type="ECO:0000256" key="9">
    <source>
        <dbReference type="HAMAP-Rule" id="MF_00422"/>
    </source>
</evidence>
<protein>
    <recommendedName>
        <fullName evidence="9">Protein translocase subunit SecE</fullName>
    </recommendedName>
</protein>
<evidence type="ECO:0000256" key="4">
    <source>
        <dbReference type="ARBA" id="ARBA00022692"/>
    </source>
</evidence>
<dbReference type="GO" id="GO:0065002">
    <property type="term" value="P:intracellular protein transmembrane transport"/>
    <property type="evidence" value="ECO:0007669"/>
    <property type="project" value="UniProtKB-UniRule"/>
</dbReference>
<dbReference type="GO" id="GO:0008320">
    <property type="term" value="F:protein transmembrane transporter activity"/>
    <property type="evidence" value="ECO:0007669"/>
    <property type="project" value="UniProtKB-UniRule"/>
</dbReference>
<evidence type="ECO:0000256" key="5">
    <source>
        <dbReference type="ARBA" id="ARBA00022927"/>
    </source>
</evidence>
<dbReference type="InterPro" id="IPR005807">
    <property type="entry name" value="SecE_bac"/>
</dbReference>
<comment type="function">
    <text evidence="9">Essential subunit of the Sec protein translocation channel SecYEG. Clamps together the 2 halves of SecY. May contact the channel plug during translocation.</text>
</comment>
<dbReference type="PANTHER" id="PTHR33910">
    <property type="entry name" value="PROTEIN TRANSLOCASE SUBUNIT SECE"/>
    <property type="match status" value="1"/>
</dbReference>
<dbReference type="STRING" id="1306953.J121_761"/>
<proteinExistence type="inferred from homology"/>
<dbReference type="Proteomes" id="UP000037446">
    <property type="component" value="Unassembled WGS sequence"/>
</dbReference>
<organism evidence="10 11">
    <name type="scientific">Qipengyuania citrea LAMA 915</name>
    <dbReference type="NCBI Taxonomy" id="1306953"/>
    <lineage>
        <taxon>Bacteria</taxon>
        <taxon>Pseudomonadati</taxon>
        <taxon>Pseudomonadota</taxon>
        <taxon>Alphaproteobacteria</taxon>
        <taxon>Sphingomonadales</taxon>
        <taxon>Erythrobacteraceae</taxon>
        <taxon>Qipengyuania</taxon>
    </lineage>
</organism>
<dbReference type="PRINTS" id="PR01650">
    <property type="entry name" value="SECETRNLCASE"/>
</dbReference>
<dbReference type="GO" id="GO:0005886">
    <property type="term" value="C:plasma membrane"/>
    <property type="evidence" value="ECO:0007669"/>
    <property type="project" value="UniProtKB-SubCell"/>
</dbReference>
<dbReference type="NCBIfam" id="TIGR00964">
    <property type="entry name" value="secE_bact"/>
    <property type="match status" value="1"/>
</dbReference>
<comment type="subunit">
    <text evidence="9">Component of the Sec protein translocase complex. Heterotrimer consisting of SecY, SecE and SecG subunits. The heterotrimers can form oligomers, although 1 heterotrimer is thought to be able to translocate proteins. Interacts with the ribosome. Interacts with SecDF, and other proteins may be involved. Interacts with SecA.</text>
</comment>
<keyword evidence="3 9" id="KW-1003">Cell membrane</keyword>
<dbReference type="HAMAP" id="MF_00422">
    <property type="entry name" value="SecE"/>
    <property type="match status" value="1"/>
</dbReference>